<keyword evidence="2" id="KW-1185">Reference proteome</keyword>
<organism evidence="1 2">
    <name type="scientific">Lithospermum erythrorhizon</name>
    <name type="common">Purple gromwell</name>
    <name type="synonym">Lithospermum officinale var. erythrorhizon</name>
    <dbReference type="NCBI Taxonomy" id="34254"/>
    <lineage>
        <taxon>Eukaryota</taxon>
        <taxon>Viridiplantae</taxon>
        <taxon>Streptophyta</taxon>
        <taxon>Embryophyta</taxon>
        <taxon>Tracheophyta</taxon>
        <taxon>Spermatophyta</taxon>
        <taxon>Magnoliopsida</taxon>
        <taxon>eudicotyledons</taxon>
        <taxon>Gunneridae</taxon>
        <taxon>Pentapetalae</taxon>
        <taxon>asterids</taxon>
        <taxon>lamiids</taxon>
        <taxon>Boraginales</taxon>
        <taxon>Boraginaceae</taxon>
        <taxon>Boraginoideae</taxon>
        <taxon>Lithospermeae</taxon>
        <taxon>Lithospermum</taxon>
    </lineage>
</organism>
<dbReference type="AlphaFoldDB" id="A0AAV3PB86"/>
<name>A0AAV3PB86_LITER</name>
<reference evidence="1 2" key="1">
    <citation type="submission" date="2024-01" db="EMBL/GenBank/DDBJ databases">
        <title>The complete chloroplast genome sequence of Lithospermum erythrorhizon: insights into the phylogenetic relationship among Boraginaceae species and the maternal lineages of purple gromwells.</title>
        <authorList>
            <person name="Okada T."/>
            <person name="Watanabe K."/>
        </authorList>
    </citation>
    <scope>NUCLEOTIDE SEQUENCE [LARGE SCALE GENOMIC DNA]</scope>
</reference>
<sequence length="232" mass="26228">MANEQFRRVAEDCGIFDIGFSGFPYTWCNNFTSPHSTRGRLDRGLASKDWMMEFPDNSRLGLLNWKHVALGNVRRSIESKHSSLDSLNQGLITNGSKVLALSLGKEIDKLRGTNDIYWRQHARLEWRVKGDRNTTYFHALSSHKGTLNLISTLQDDNGMRITDPHDIQWLAAEFYQKLFTSESSLGLSSLAHLSMKRINSSQKTMMDTPFLPIEVKGSFFSIKGNKSPGPDG</sequence>
<dbReference type="Proteomes" id="UP001454036">
    <property type="component" value="Unassembled WGS sequence"/>
</dbReference>
<evidence type="ECO:0000313" key="1">
    <source>
        <dbReference type="EMBL" id="GAA0148322.1"/>
    </source>
</evidence>
<evidence type="ECO:0000313" key="2">
    <source>
        <dbReference type="Proteomes" id="UP001454036"/>
    </source>
</evidence>
<comment type="caution">
    <text evidence="1">The sequence shown here is derived from an EMBL/GenBank/DDBJ whole genome shotgun (WGS) entry which is preliminary data.</text>
</comment>
<gene>
    <name evidence="1" type="ORF">LIER_36697</name>
</gene>
<dbReference type="EMBL" id="BAABME010016995">
    <property type="protein sequence ID" value="GAA0148322.1"/>
    <property type="molecule type" value="Genomic_DNA"/>
</dbReference>
<accession>A0AAV3PB86</accession>
<dbReference type="PANTHER" id="PTHR33710:SF71">
    <property type="entry name" value="ENDONUCLEASE_EXONUCLEASE_PHOSPHATASE DOMAIN-CONTAINING PROTEIN"/>
    <property type="match status" value="1"/>
</dbReference>
<proteinExistence type="predicted"/>
<protein>
    <submittedName>
        <fullName evidence="1">Uncharacterized protein</fullName>
    </submittedName>
</protein>
<dbReference type="PANTHER" id="PTHR33710">
    <property type="entry name" value="BNAC02G09200D PROTEIN"/>
    <property type="match status" value="1"/>
</dbReference>